<evidence type="ECO:0000313" key="9">
    <source>
        <dbReference type="Proteomes" id="UP001489509"/>
    </source>
</evidence>
<dbReference type="Pfam" id="PF01177">
    <property type="entry name" value="Asp_Glu_race"/>
    <property type="match status" value="1"/>
</dbReference>
<dbReference type="PROSITE" id="PS00924">
    <property type="entry name" value="ASP_GLU_RACEMASE_2"/>
    <property type="match status" value="1"/>
</dbReference>
<evidence type="ECO:0000256" key="6">
    <source>
        <dbReference type="ARBA" id="ARBA00023316"/>
    </source>
</evidence>
<gene>
    <name evidence="8" type="primary">murI</name>
    <name evidence="8" type="ORF">WMO26_03665</name>
</gene>
<dbReference type="InterPro" id="IPR015942">
    <property type="entry name" value="Asp/Glu/hydantoin_racemase"/>
</dbReference>
<sequence length="234" mass="25292">MDNRPIGVFDSGLGGLTAVKELRTILPNEQIVYFGDTGRVPYGTRSVKTIEKYAAQDIRFLSSMDIKLVIAACGTVSSVAPHVGMAIQLPFIGVVDPASKAAAAATKTGRVGVIGTTATIKSKAFDKALHTLNPDIQVFSRECPLFVPLVESGWFRKDDEIAKLTARRYLIPLREEKIDTLILGCTHFPLLWDVIHEVMGPEVALINTGCEAAHTAAALLREKDALGERPAPRA</sequence>
<keyword evidence="4" id="KW-0573">Peptidoglycan synthesis</keyword>
<dbReference type="PANTHER" id="PTHR21198">
    <property type="entry name" value="GLUTAMATE RACEMASE"/>
    <property type="match status" value="1"/>
</dbReference>
<keyword evidence="6" id="KW-0961">Cell wall biogenesis/degradation</keyword>
<name>A0ABV1DZZ7_9FIRM</name>
<keyword evidence="9" id="KW-1185">Reference proteome</keyword>
<dbReference type="SUPFAM" id="SSF53681">
    <property type="entry name" value="Aspartate/glutamate racemase"/>
    <property type="match status" value="2"/>
</dbReference>
<comment type="catalytic activity">
    <reaction evidence="1">
        <text>L-glutamate = D-glutamate</text>
        <dbReference type="Rhea" id="RHEA:12813"/>
        <dbReference type="ChEBI" id="CHEBI:29985"/>
        <dbReference type="ChEBI" id="CHEBI:29986"/>
        <dbReference type="EC" id="5.1.1.3"/>
    </reaction>
</comment>
<proteinExistence type="inferred from homology"/>
<dbReference type="EMBL" id="JBBMFD010000004">
    <property type="protein sequence ID" value="MEQ2439922.1"/>
    <property type="molecule type" value="Genomic_DNA"/>
</dbReference>
<evidence type="ECO:0000256" key="7">
    <source>
        <dbReference type="NCBIfam" id="TIGR00067"/>
    </source>
</evidence>
<evidence type="ECO:0000313" key="8">
    <source>
        <dbReference type="EMBL" id="MEQ2439922.1"/>
    </source>
</evidence>
<evidence type="ECO:0000256" key="4">
    <source>
        <dbReference type="ARBA" id="ARBA00022984"/>
    </source>
</evidence>
<dbReference type="GO" id="GO:0008881">
    <property type="term" value="F:glutamate racemase activity"/>
    <property type="evidence" value="ECO:0007669"/>
    <property type="project" value="UniProtKB-EC"/>
</dbReference>
<dbReference type="NCBIfam" id="TIGR00067">
    <property type="entry name" value="glut_race"/>
    <property type="match status" value="1"/>
</dbReference>
<dbReference type="HAMAP" id="MF_00258">
    <property type="entry name" value="Glu_racemase"/>
    <property type="match status" value="1"/>
</dbReference>
<accession>A0ABV1DZZ7</accession>
<keyword evidence="5 8" id="KW-0413">Isomerase</keyword>
<comment type="caution">
    <text evidence="8">The sequence shown here is derived from an EMBL/GenBank/DDBJ whole genome shotgun (WGS) entry which is preliminary data.</text>
</comment>
<keyword evidence="3" id="KW-0133">Cell shape</keyword>
<dbReference type="Gene3D" id="3.40.50.1860">
    <property type="match status" value="2"/>
</dbReference>
<evidence type="ECO:0000256" key="1">
    <source>
        <dbReference type="ARBA" id="ARBA00001602"/>
    </source>
</evidence>
<evidence type="ECO:0000256" key="2">
    <source>
        <dbReference type="ARBA" id="ARBA00013090"/>
    </source>
</evidence>
<dbReference type="InterPro" id="IPR033134">
    <property type="entry name" value="Asp/Glu_racemase_AS_2"/>
</dbReference>
<dbReference type="Proteomes" id="UP001489509">
    <property type="component" value="Unassembled WGS sequence"/>
</dbReference>
<protein>
    <recommendedName>
        <fullName evidence="2 7">Glutamate racemase</fullName>
        <ecNumber evidence="2 7">5.1.1.3</ecNumber>
    </recommendedName>
</protein>
<dbReference type="InterPro" id="IPR001920">
    <property type="entry name" value="Asp/Glu_race"/>
</dbReference>
<dbReference type="EC" id="5.1.1.3" evidence="2 7"/>
<reference evidence="8 9" key="1">
    <citation type="submission" date="2024-03" db="EMBL/GenBank/DDBJ databases">
        <title>Human intestinal bacterial collection.</title>
        <authorList>
            <person name="Pauvert C."/>
            <person name="Hitch T.C.A."/>
            <person name="Clavel T."/>
        </authorList>
    </citation>
    <scope>NUCLEOTIDE SEQUENCE [LARGE SCALE GENOMIC DNA]</scope>
    <source>
        <strain evidence="8 9">CLA-JM-H44</strain>
    </source>
</reference>
<evidence type="ECO:0000256" key="5">
    <source>
        <dbReference type="ARBA" id="ARBA00023235"/>
    </source>
</evidence>
<organism evidence="8 9">
    <name type="scientific">Solibaculum intestinale</name>
    <dbReference type="NCBI Taxonomy" id="3133165"/>
    <lineage>
        <taxon>Bacteria</taxon>
        <taxon>Bacillati</taxon>
        <taxon>Bacillota</taxon>
        <taxon>Clostridia</taxon>
        <taxon>Eubacteriales</taxon>
        <taxon>Oscillospiraceae</taxon>
        <taxon>Solibaculum</taxon>
    </lineage>
</organism>
<dbReference type="InterPro" id="IPR004391">
    <property type="entry name" value="Glu_race"/>
</dbReference>
<feature type="non-terminal residue" evidence="8">
    <location>
        <position position="234"/>
    </location>
</feature>
<dbReference type="PANTHER" id="PTHR21198:SF2">
    <property type="entry name" value="GLUTAMATE RACEMASE"/>
    <property type="match status" value="1"/>
</dbReference>
<dbReference type="RefSeq" id="WP_349218209.1">
    <property type="nucleotide sequence ID" value="NZ_JBBMFD010000004.1"/>
</dbReference>
<evidence type="ECO:0000256" key="3">
    <source>
        <dbReference type="ARBA" id="ARBA00022960"/>
    </source>
</evidence>